<dbReference type="InterPro" id="IPR011990">
    <property type="entry name" value="TPR-like_helical_dom_sf"/>
</dbReference>
<proteinExistence type="predicted"/>
<feature type="transmembrane region" description="Helical" evidence="1">
    <location>
        <begin position="47"/>
        <end position="65"/>
    </location>
</feature>
<protein>
    <recommendedName>
        <fullName evidence="4">Tetratricopeptide repeat-containing protein</fullName>
    </recommendedName>
</protein>
<gene>
    <name evidence="2" type="ORF">SAMN02746064_00953</name>
</gene>
<evidence type="ECO:0008006" key="4">
    <source>
        <dbReference type="Google" id="ProtNLM"/>
    </source>
</evidence>
<keyword evidence="1" id="KW-0472">Membrane</keyword>
<evidence type="ECO:0000313" key="2">
    <source>
        <dbReference type="EMBL" id="SHE66909.1"/>
    </source>
</evidence>
<sequence length="267" mass="31236">MDRVFDRTFLQYQLAALRHNKYKKNVFFPNILLLLAAVYFYDRPIFAAGFVALAASIIAYGHFRFRKEANASEEKFDLFLGKRFNDYDKQMKKKKDTSFIVQRYAIGVEIGKIQVDEAIEKITEGMKEDPQSKRYVYNYLLSLHILKYGDETKKIPGEYIEYLDKAYKTEQNINILTEAIKNAIWLKDYSKAIKLSEKAETELKNIKKIRNPVFNAIYRTTIISVPYYKGVAHKNTNNGKKARESFDLALKNCKADKLKMKILEMKN</sequence>
<keyword evidence="3" id="KW-1185">Reference proteome</keyword>
<feature type="transmembrane region" description="Helical" evidence="1">
    <location>
        <begin position="25"/>
        <end position="41"/>
    </location>
</feature>
<dbReference type="OrthoDB" id="10014347at2"/>
<evidence type="ECO:0000313" key="3">
    <source>
        <dbReference type="Proteomes" id="UP000184251"/>
    </source>
</evidence>
<dbReference type="STRING" id="1120975.SAMN02746064_00953"/>
<dbReference type="Gene3D" id="1.25.40.10">
    <property type="entry name" value="Tetratricopeptide repeat domain"/>
    <property type="match status" value="1"/>
</dbReference>
<dbReference type="EMBL" id="FQTU01000005">
    <property type="protein sequence ID" value="SHE66909.1"/>
    <property type="molecule type" value="Genomic_DNA"/>
</dbReference>
<keyword evidence="1" id="KW-0812">Transmembrane</keyword>
<dbReference type="Proteomes" id="UP000184251">
    <property type="component" value="Unassembled WGS sequence"/>
</dbReference>
<dbReference type="AlphaFoldDB" id="A0A1M4VD77"/>
<dbReference type="RefSeq" id="WP_073269943.1">
    <property type="nucleotide sequence ID" value="NZ_FQTU01000005.1"/>
</dbReference>
<name>A0A1M4VD77_9FIRM</name>
<organism evidence="2 3">
    <name type="scientific">Alkalibacter saccharofermentans DSM 14828</name>
    <dbReference type="NCBI Taxonomy" id="1120975"/>
    <lineage>
        <taxon>Bacteria</taxon>
        <taxon>Bacillati</taxon>
        <taxon>Bacillota</taxon>
        <taxon>Clostridia</taxon>
        <taxon>Eubacteriales</taxon>
        <taxon>Eubacteriaceae</taxon>
        <taxon>Alkalibacter</taxon>
    </lineage>
</organism>
<accession>A0A1M4VD77</accession>
<keyword evidence="1" id="KW-1133">Transmembrane helix</keyword>
<reference evidence="2 3" key="1">
    <citation type="submission" date="2016-11" db="EMBL/GenBank/DDBJ databases">
        <authorList>
            <person name="Jaros S."/>
            <person name="Januszkiewicz K."/>
            <person name="Wedrychowicz H."/>
        </authorList>
    </citation>
    <scope>NUCLEOTIDE SEQUENCE [LARGE SCALE GENOMIC DNA]</scope>
    <source>
        <strain evidence="2 3">DSM 14828</strain>
    </source>
</reference>
<evidence type="ECO:0000256" key="1">
    <source>
        <dbReference type="SAM" id="Phobius"/>
    </source>
</evidence>
<dbReference type="SUPFAM" id="SSF48452">
    <property type="entry name" value="TPR-like"/>
    <property type="match status" value="1"/>
</dbReference>